<evidence type="ECO:0000256" key="3">
    <source>
        <dbReference type="ARBA" id="ARBA00022705"/>
    </source>
</evidence>
<feature type="compositionally biased region" description="Polar residues" evidence="12">
    <location>
        <begin position="9"/>
        <end position="26"/>
    </location>
</feature>
<dbReference type="PANTHER" id="PTHR30153">
    <property type="entry name" value="REPLICATIVE DNA HELICASE DNAB"/>
    <property type="match status" value="1"/>
</dbReference>
<keyword evidence="8" id="KW-0238">DNA-binding</keyword>
<dbReference type="InterPro" id="IPR007694">
    <property type="entry name" value="DNA_helicase_DnaB-like_C"/>
</dbReference>
<evidence type="ECO:0000313" key="14">
    <source>
        <dbReference type="EMBL" id="ATC65871.1"/>
    </source>
</evidence>
<dbReference type="EMBL" id="CP023344">
    <property type="protein sequence ID" value="ATC65871.1"/>
    <property type="molecule type" value="Genomic_DNA"/>
</dbReference>
<evidence type="ECO:0000256" key="7">
    <source>
        <dbReference type="ARBA" id="ARBA00022840"/>
    </source>
</evidence>
<evidence type="ECO:0000256" key="10">
    <source>
        <dbReference type="ARBA" id="ARBA00044969"/>
    </source>
</evidence>
<evidence type="ECO:0000256" key="2">
    <source>
        <dbReference type="ARBA" id="ARBA00022515"/>
    </source>
</evidence>
<reference evidence="14 15" key="1">
    <citation type="submission" date="2017-09" db="EMBL/GenBank/DDBJ databases">
        <title>Complete genome sequence of Verrucomicrobial strain HZ-65, isolated from freshwater.</title>
        <authorList>
            <person name="Choi A."/>
        </authorList>
    </citation>
    <scope>NUCLEOTIDE SEQUENCE [LARGE SCALE GENOMIC DNA]</scope>
    <source>
        <strain evidence="14 15">HZ-65</strain>
    </source>
</reference>
<evidence type="ECO:0000313" key="15">
    <source>
        <dbReference type="Proteomes" id="UP000217265"/>
    </source>
</evidence>
<dbReference type="GO" id="GO:1990077">
    <property type="term" value="C:primosome complex"/>
    <property type="evidence" value="ECO:0007669"/>
    <property type="project" value="UniProtKB-KW"/>
</dbReference>
<protein>
    <recommendedName>
        <fullName evidence="10">DNA 5'-3' helicase</fullName>
        <ecNumber evidence="10">5.6.2.3</ecNumber>
    </recommendedName>
</protein>
<dbReference type="SUPFAM" id="SSF52540">
    <property type="entry name" value="P-loop containing nucleoside triphosphate hydrolases"/>
    <property type="match status" value="1"/>
</dbReference>
<dbReference type="KEGG" id="vbh:CMV30_19025"/>
<evidence type="ECO:0000256" key="5">
    <source>
        <dbReference type="ARBA" id="ARBA00022801"/>
    </source>
</evidence>
<keyword evidence="9" id="KW-0413">Isomerase</keyword>
<dbReference type="InterPro" id="IPR016136">
    <property type="entry name" value="DNA_helicase_N/primase_C"/>
</dbReference>
<dbReference type="Pfam" id="PF00772">
    <property type="entry name" value="DnaB"/>
    <property type="match status" value="1"/>
</dbReference>
<gene>
    <name evidence="14" type="ORF">CMV30_19025</name>
</gene>
<keyword evidence="2" id="KW-0639">Primosome</keyword>
<keyword evidence="15" id="KW-1185">Reference proteome</keyword>
<name>A0A290QMK9_9BACT</name>
<dbReference type="GO" id="GO:0043139">
    <property type="term" value="F:5'-3' DNA helicase activity"/>
    <property type="evidence" value="ECO:0007669"/>
    <property type="project" value="UniProtKB-EC"/>
</dbReference>
<comment type="catalytic activity">
    <reaction evidence="11">
        <text>ATP + H2O = ADP + phosphate + H(+)</text>
        <dbReference type="Rhea" id="RHEA:13065"/>
        <dbReference type="ChEBI" id="CHEBI:15377"/>
        <dbReference type="ChEBI" id="CHEBI:15378"/>
        <dbReference type="ChEBI" id="CHEBI:30616"/>
        <dbReference type="ChEBI" id="CHEBI:43474"/>
        <dbReference type="ChEBI" id="CHEBI:456216"/>
        <dbReference type="EC" id="5.6.2.3"/>
    </reaction>
</comment>
<evidence type="ECO:0000259" key="13">
    <source>
        <dbReference type="PROSITE" id="PS51199"/>
    </source>
</evidence>
<keyword evidence="3" id="KW-0235">DNA replication</keyword>
<evidence type="ECO:0000256" key="11">
    <source>
        <dbReference type="ARBA" id="ARBA00048954"/>
    </source>
</evidence>
<evidence type="ECO:0000256" key="12">
    <source>
        <dbReference type="SAM" id="MobiDB-lite"/>
    </source>
</evidence>
<dbReference type="InterPro" id="IPR036185">
    <property type="entry name" value="DNA_heli_DnaB-like_N_sf"/>
</dbReference>
<dbReference type="PANTHER" id="PTHR30153:SF2">
    <property type="entry name" value="REPLICATIVE DNA HELICASE"/>
    <property type="match status" value="1"/>
</dbReference>
<dbReference type="EC" id="5.6.2.3" evidence="10"/>
<evidence type="ECO:0000256" key="8">
    <source>
        <dbReference type="ARBA" id="ARBA00023125"/>
    </source>
</evidence>
<dbReference type="GO" id="GO:0003677">
    <property type="term" value="F:DNA binding"/>
    <property type="evidence" value="ECO:0007669"/>
    <property type="project" value="UniProtKB-KW"/>
</dbReference>
<comment type="similarity">
    <text evidence="1">Belongs to the helicase family. DnaB subfamily.</text>
</comment>
<dbReference type="GO" id="GO:0016787">
    <property type="term" value="F:hydrolase activity"/>
    <property type="evidence" value="ECO:0007669"/>
    <property type="project" value="UniProtKB-KW"/>
</dbReference>
<keyword evidence="5" id="KW-0378">Hydrolase</keyword>
<dbReference type="AlphaFoldDB" id="A0A290QMK9"/>
<dbReference type="GO" id="GO:0006269">
    <property type="term" value="P:DNA replication, synthesis of primer"/>
    <property type="evidence" value="ECO:0007669"/>
    <property type="project" value="UniProtKB-KW"/>
</dbReference>
<evidence type="ECO:0000256" key="6">
    <source>
        <dbReference type="ARBA" id="ARBA00022806"/>
    </source>
</evidence>
<dbReference type="PROSITE" id="PS51199">
    <property type="entry name" value="SF4_HELICASE"/>
    <property type="match status" value="1"/>
</dbReference>
<proteinExistence type="inferred from homology"/>
<keyword evidence="6" id="KW-0347">Helicase</keyword>
<evidence type="ECO:0000256" key="9">
    <source>
        <dbReference type="ARBA" id="ARBA00023235"/>
    </source>
</evidence>
<feature type="region of interest" description="Disordered" evidence="12">
    <location>
        <begin position="1"/>
        <end position="26"/>
    </location>
</feature>
<dbReference type="Proteomes" id="UP000217265">
    <property type="component" value="Chromosome"/>
</dbReference>
<dbReference type="GO" id="GO:0005524">
    <property type="term" value="F:ATP binding"/>
    <property type="evidence" value="ECO:0007669"/>
    <property type="project" value="UniProtKB-KW"/>
</dbReference>
<dbReference type="InterPro" id="IPR027417">
    <property type="entry name" value="P-loop_NTPase"/>
</dbReference>
<accession>A0A290QMK9</accession>
<dbReference type="Gene3D" id="3.40.50.300">
    <property type="entry name" value="P-loop containing nucleotide triphosphate hydrolases"/>
    <property type="match status" value="1"/>
</dbReference>
<evidence type="ECO:0000256" key="4">
    <source>
        <dbReference type="ARBA" id="ARBA00022741"/>
    </source>
</evidence>
<dbReference type="GO" id="GO:0005829">
    <property type="term" value="C:cytosol"/>
    <property type="evidence" value="ECO:0007669"/>
    <property type="project" value="TreeGrafter"/>
</dbReference>
<keyword evidence="7" id="KW-0067">ATP-binding</keyword>
<organism evidence="14 15">
    <name type="scientific">Nibricoccus aquaticus</name>
    <dbReference type="NCBI Taxonomy" id="2576891"/>
    <lineage>
        <taxon>Bacteria</taxon>
        <taxon>Pseudomonadati</taxon>
        <taxon>Verrucomicrobiota</taxon>
        <taxon>Opitutia</taxon>
        <taxon>Opitutales</taxon>
        <taxon>Opitutaceae</taxon>
        <taxon>Nibricoccus</taxon>
    </lineage>
</organism>
<dbReference type="OrthoDB" id="9773982at2"/>
<dbReference type="InterPro" id="IPR007693">
    <property type="entry name" value="DNA_helicase_DnaB-like_N"/>
</dbReference>
<sequence length="458" mass="49923">MESQRLETRTGSNSTSAPRANPQNRLDLMTTTEHLPLYSIEAEEHLLSCCFIDGNDVVAKCVQSRIGPLDFYIPANRVIFETVIALFNRRAPIDLALVAEELRASGSFEAVGGFAYLAQVSGRIPTTAQADQFIETVRDLARLRKIQAGLSAALEATLTSSGTWSDRFDAILPHVRAIQDVASPKVTRDLAAIVEATKAQLSSPVTPGIPGPFAGWDREAGALKPGELAVLAGRPGTGKSVYGQMQATACLRSRRHAAFFSLEMSGEENLTRWVTQSLGNRASVAERCDWLDKAAASRLLHLFDGGPASTLSGIEARCRLLAARPEGLGLIVIDYLQLVAPPPEVKRDTRERQVATISRALKLLALDLRVPILLLAQLNRDVEKEDRRPRLSDLRESGAIEQDADAVWFLHPVTPTGPVNAADEIVDVDLIQAKRRSGQPGIVARLKFNRPCVRFQTS</sequence>
<dbReference type="SUPFAM" id="SSF48024">
    <property type="entry name" value="N-terminal domain of DnaB helicase"/>
    <property type="match status" value="1"/>
</dbReference>
<evidence type="ECO:0000256" key="1">
    <source>
        <dbReference type="ARBA" id="ARBA00008428"/>
    </source>
</evidence>
<dbReference type="Pfam" id="PF03796">
    <property type="entry name" value="DnaB_C"/>
    <property type="match status" value="1"/>
</dbReference>
<dbReference type="Gene3D" id="1.10.860.10">
    <property type="entry name" value="DNAb Helicase, Chain A"/>
    <property type="match status" value="1"/>
</dbReference>
<feature type="domain" description="SF4 helicase" evidence="13">
    <location>
        <begin position="202"/>
        <end position="458"/>
    </location>
</feature>
<keyword evidence="4" id="KW-0547">Nucleotide-binding</keyword>